<organism evidence="2 3">
    <name type="scientific">Coleophoma crateriformis</name>
    <dbReference type="NCBI Taxonomy" id="565419"/>
    <lineage>
        <taxon>Eukaryota</taxon>
        <taxon>Fungi</taxon>
        <taxon>Dikarya</taxon>
        <taxon>Ascomycota</taxon>
        <taxon>Pezizomycotina</taxon>
        <taxon>Leotiomycetes</taxon>
        <taxon>Helotiales</taxon>
        <taxon>Dermateaceae</taxon>
        <taxon>Coleophoma</taxon>
    </lineage>
</organism>
<comment type="caution">
    <text evidence="2">The sequence shown here is derived from an EMBL/GenBank/DDBJ whole genome shotgun (WGS) entry which is preliminary data.</text>
</comment>
<gene>
    <name evidence="2" type="ORF">BP5796_02409</name>
</gene>
<accession>A0A3D8SY94</accession>
<reference evidence="2 3" key="1">
    <citation type="journal article" date="2018" name="IMA Fungus">
        <title>IMA Genome-F 9: Draft genome sequence of Annulohypoxylon stygium, Aspergillus mulundensis, Berkeleyomyces basicola (syn. Thielaviopsis basicola), Ceratocystis smalleyi, two Cercospora beticola strains, Coleophoma cylindrospora, Fusarium fracticaudum, Phialophora cf. hyalina, and Morchella septimelata.</title>
        <authorList>
            <person name="Wingfield B.D."/>
            <person name="Bills G.F."/>
            <person name="Dong Y."/>
            <person name="Huang W."/>
            <person name="Nel W.J."/>
            <person name="Swalarsk-Parry B.S."/>
            <person name="Vaghefi N."/>
            <person name="Wilken P.M."/>
            <person name="An Z."/>
            <person name="de Beer Z.W."/>
            <person name="De Vos L."/>
            <person name="Chen L."/>
            <person name="Duong T.A."/>
            <person name="Gao Y."/>
            <person name="Hammerbacher A."/>
            <person name="Kikkert J.R."/>
            <person name="Li Y."/>
            <person name="Li H."/>
            <person name="Li K."/>
            <person name="Li Q."/>
            <person name="Liu X."/>
            <person name="Ma X."/>
            <person name="Naidoo K."/>
            <person name="Pethybridge S.J."/>
            <person name="Sun J."/>
            <person name="Steenkamp E.T."/>
            <person name="van der Nest M.A."/>
            <person name="van Wyk S."/>
            <person name="Wingfield M.J."/>
            <person name="Xiong C."/>
            <person name="Yue Q."/>
            <person name="Zhang X."/>
        </authorList>
    </citation>
    <scope>NUCLEOTIDE SEQUENCE [LARGE SCALE GENOMIC DNA]</scope>
    <source>
        <strain evidence="2 3">BP5796</strain>
    </source>
</reference>
<feature type="compositionally biased region" description="Polar residues" evidence="1">
    <location>
        <begin position="1"/>
        <end position="12"/>
    </location>
</feature>
<dbReference type="AlphaFoldDB" id="A0A3D8SY94"/>
<feature type="region of interest" description="Disordered" evidence="1">
    <location>
        <begin position="129"/>
        <end position="164"/>
    </location>
</feature>
<evidence type="ECO:0000256" key="1">
    <source>
        <dbReference type="SAM" id="MobiDB-lite"/>
    </source>
</evidence>
<evidence type="ECO:0000313" key="2">
    <source>
        <dbReference type="EMBL" id="RDW91244.1"/>
    </source>
</evidence>
<protein>
    <submittedName>
        <fullName evidence="2">Uncharacterized protein</fullName>
    </submittedName>
</protein>
<name>A0A3D8SY94_9HELO</name>
<evidence type="ECO:0000313" key="3">
    <source>
        <dbReference type="Proteomes" id="UP000256328"/>
    </source>
</evidence>
<feature type="compositionally biased region" description="Basic residues" evidence="1">
    <location>
        <begin position="154"/>
        <end position="164"/>
    </location>
</feature>
<sequence>MPTAMDTQIQDPPTTPKRVPNTNTGFPEPFNHERNTTLPHPDADTSVGAVIEGPEIALSRTHSRKISFLSHRSKHSNASGKLDPAEYAKVENNGLYDNMQYADGSKEEGNIDSFGGLAERKAVVIDVPETQGDGEAHPIEEGVQDSKEGGAKKGFLRKKSLHRW</sequence>
<keyword evidence="3" id="KW-1185">Reference proteome</keyword>
<dbReference type="OrthoDB" id="5209158at2759"/>
<proteinExistence type="predicted"/>
<dbReference type="EMBL" id="PDLN01000003">
    <property type="protein sequence ID" value="RDW91244.1"/>
    <property type="molecule type" value="Genomic_DNA"/>
</dbReference>
<dbReference type="Proteomes" id="UP000256328">
    <property type="component" value="Unassembled WGS sequence"/>
</dbReference>
<feature type="compositionally biased region" description="Basic and acidic residues" evidence="1">
    <location>
        <begin position="134"/>
        <end position="151"/>
    </location>
</feature>
<feature type="region of interest" description="Disordered" evidence="1">
    <location>
        <begin position="1"/>
        <end position="47"/>
    </location>
</feature>